<name>A0AAD7Z459_DIPPU</name>
<sequence length="230" mass="25716">MKVVSAEEVKFENERIIPKDIPILANENIQEGPLERRLGVKTPLTSITEVTDSLFLCGAPAVSPQNLRDLGVTCVVNAAAELPDTPLPQDREIAYLKVSVEDKSSSDLLLYMDTVADMIEEVRNAGGKTLVHCVAGISRSASLCLAYLIKHERMPLKKAYAHLKTRRPTIKPNTGFFTQLIEFEIRFLGAATVSMVHNQAAGTHIPDVYEAEYQNMLWYQQHYSRNFGRL</sequence>
<reference evidence="6" key="2">
    <citation type="submission" date="2023-05" db="EMBL/GenBank/DDBJ databases">
        <authorList>
            <person name="Fouks B."/>
        </authorList>
    </citation>
    <scope>NUCLEOTIDE SEQUENCE</scope>
    <source>
        <strain evidence="6">Stay&amp;Tobe</strain>
        <tissue evidence="6">Testes</tissue>
    </source>
</reference>
<evidence type="ECO:0000259" key="5">
    <source>
        <dbReference type="PROSITE" id="PS50056"/>
    </source>
</evidence>
<evidence type="ECO:0000256" key="3">
    <source>
        <dbReference type="ARBA" id="ARBA00022912"/>
    </source>
</evidence>
<dbReference type="PROSITE" id="PS00383">
    <property type="entry name" value="TYR_PHOSPHATASE_1"/>
    <property type="match status" value="1"/>
</dbReference>
<dbReference type="GO" id="GO:0005737">
    <property type="term" value="C:cytoplasm"/>
    <property type="evidence" value="ECO:0007669"/>
    <property type="project" value="TreeGrafter"/>
</dbReference>
<dbReference type="SUPFAM" id="SSF52799">
    <property type="entry name" value="(Phosphotyrosine protein) phosphatases II"/>
    <property type="match status" value="1"/>
</dbReference>
<dbReference type="EMBL" id="JASPKZ010010672">
    <property type="protein sequence ID" value="KAJ9573905.1"/>
    <property type="molecule type" value="Genomic_DNA"/>
</dbReference>
<keyword evidence="7" id="KW-1185">Reference proteome</keyword>
<comment type="similarity">
    <text evidence="1">Belongs to the protein-tyrosine phosphatase family. Non-receptor class dual specificity subfamily.</text>
</comment>
<dbReference type="PROSITE" id="PS50054">
    <property type="entry name" value="TYR_PHOSPHATASE_DUAL"/>
    <property type="match status" value="1"/>
</dbReference>
<dbReference type="Proteomes" id="UP001233999">
    <property type="component" value="Unassembled WGS sequence"/>
</dbReference>
<dbReference type="AlphaFoldDB" id="A0AAD7Z459"/>
<keyword evidence="3" id="KW-0904">Protein phosphatase</keyword>
<dbReference type="SMART" id="SM00404">
    <property type="entry name" value="PTPc_motif"/>
    <property type="match status" value="1"/>
</dbReference>
<accession>A0AAD7Z459</accession>
<evidence type="ECO:0000313" key="6">
    <source>
        <dbReference type="EMBL" id="KAJ9573905.1"/>
    </source>
</evidence>
<dbReference type="InterPro" id="IPR003595">
    <property type="entry name" value="Tyr_Pase_cat"/>
</dbReference>
<organism evidence="6 7">
    <name type="scientific">Diploptera punctata</name>
    <name type="common">Pacific beetle cockroach</name>
    <dbReference type="NCBI Taxonomy" id="6984"/>
    <lineage>
        <taxon>Eukaryota</taxon>
        <taxon>Metazoa</taxon>
        <taxon>Ecdysozoa</taxon>
        <taxon>Arthropoda</taxon>
        <taxon>Hexapoda</taxon>
        <taxon>Insecta</taxon>
        <taxon>Pterygota</taxon>
        <taxon>Neoptera</taxon>
        <taxon>Polyneoptera</taxon>
        <taxon>Dictyoptera</taxon>
        <taxon>Blattodea</taxon>
        <taxon>Blaberoidea</taxon>
        <taxon>Blaberidae</taxon>
        <taxon>Diplopterinae</taxon>
        <taxon>Diploptera</taxon>
    </lineage>
</organism>
<feature type="domain" description="Tyrosine specific protein phosphatases" evidence="5">
    <location>
        <begin position="109"/>
        <end position="170"/>
    </location>
</feature>
<protein>
    <submittedName>
        <fullName evidence="6">Uncharacterized protein</fullName>
    </submittedName>
</protein>
<gene>
    <name evidence="6" type="ORF">L9F63_008704</name>
</gene>
<dbReference type="InterPro" id="IPR000340">
    <property type="entry name" value="Dual-sp_phosphatase_cat-dom"/>
</dbReference>
<dbReference type="SMART" id="SM00195">
    <property type="entry name" value="DSPc"/>
    <property type="match status" value="1"/>
</dbReference>
<dbReference type="PROSITE" id="PS50056">
    <property type="entry name" value="TYR_PHOSPHATASE_2"/>
    <property type="match status" value="1"/>
</dbReference>
<dbReference type="InterPro" id="IPR029021">
    <property type="entry name" value="Prot-tyrosine_phosphatase-like"/>
</dbReference>
<keyword evidence="2" id="KW-0378">Hydrolase</keyword>
<evidence type="ECO:0000313" key="7">
    <source>
        <dbReference type="Proteomes" id="UP001233999"/>
    </source>
</evidence>
<reference evidence="6" key="1">
    <citation type="journal article" date="2023" name="IScience">
        <title>Live-bearing cockroach genome reveals convergent evolutionary mechanisms linked to viviparity in insects and beyond.</title>
        <authorList>
            <person name="Fouks B."/>
            <person name="Harrison M.C."/>
            <person name="Mikhailova A.A."/>
            <person name="Marchal E."/>
            <person name="English S."/>
            <person name="Carruthers M."/>
            <person name="Jennings E.C."/>
            <person name="Chiamaka E.L."/>
            <person name="Frigard R.A."/>
            <person name="Pippel M."/>
            <person name="Attardo G.M."/>
            <person name="Benoit J.B."/>
            <person name="Bornberg-Bauer E."/>
            <person name="Tobe S.S."/>
        </authorList>
    </citation>
    <scope>NUCLEOTIDE SEQUENCE</scope>
    <source>
        <strain evidence="6">Stay&amp;Tobe</strain>
    </source>
</reference>
<dbReference type="InterPro" id="IPR016130">
    <property type="entry name" value="Tyr_Pase_AS"/>
</dbReference>
<dbReference type="InterPro" id="IPR052103">
    <property type="entry name" value="Dual_spec_Phospatases"/>
</dbReference>
<dbReference type="InterPro" id="IPR020422">
    <property type="entry name" value="TYR_PHOSPHATASE_DUAL_dom"/>
</dbReference>
<dbReference type="GO" id="GO:0004721">
    <property type="term" value="F:phosphoprotein phosphatase activity"/>
    <property type="evidence" value="ECO:0007669"/>
    <property type="project" value="UniProtKB-KW"/>
</dbReference>
<comment type="caution">
    <text evidence="6">The sequence shown here is derived from an EMBL/GenBank/DDBJ whole genome shotgun (WGS) entry which is preliminary data.</text>
</comment>
<feature type="domain" description="Tyrosine-protein phosphatase" evidence="4">
    <location>
        <begin position="46"/>
        <end position="189"/>
    </location>
</feature>
<evidence type="ECO:0000256" key="2">
    <source>
        <dbReference type="ARBA" id="ARBA00022801"/>
    </source>
</evidence>
<dbReference type="CDD" id="cd14514">
    <property type="entry name" value="DUSP14-like"/>
    <property type="match status" value="1"/>
</dbReference>
<dbReference type="Pfam" id="PF00782">
    <property type="entry name" value="DSPc"/>
    <property type="match status" value="1"/>
</dbReference>
<dbReference type="PANTHER" id="PTHR45961">
    <property type="entry name" value="IP21249P"/>
    <property type="match status" value="1"/>
</dbReference>
<dbReference type="PANTHER" id="PTHR45961:SF6">
    <property type="entry name" value="IP21249P"/>
    <property type="match status" value="1"/>
</dbReference>
<dbReference type="InterPro" id="IPR000387">
    <property type="entry name" value="Tyr_Pase_dom"/>
</dbReference>
<dbReference type="Gene3D" id="3.90.190.10">
    <property type="entry name" value="Protein tyrosine phosphatase superfamily"/>
    <property type="match status" value="1"/>
</dbReference>
<evidence type="ECO:0000259" key="4">
    <source>
        <dbReference type="PROSITE" id="PS50054"/>
    </source>
</evidence>
<proteinExistence type="inferred from homology"/>
<evidence type="ECO:0000256" key="1">
    <source>
        <dbReference type="ARBA" id="ARBA00008601"/>
    </source>
</evidence>